<keyword evidence="8" id="KW-1278">Translocase</keyword>
<dbReference type="EMBL" id="APJW01000001">
    <property type="protein sequence ID" value="EQM63041.1"/>
    <property type="molecule type" value="Genomic_DNA"/>
</dbReference>
<keyword evidence="12" id="KW-1185">Reference proteome</keyword>
<keyword evidence="3" id="KW-0813">Transport</keyword>
<organism evidence="11 12">
    <name type="scientific">Chlamydia ibidis 10-1398/6</name>
    <dbReference type="NCBI Taxonomy" id="1046581"/>
    <lineage>
        <taxon>Bacteria</taxon>
        <taxon>Pseudomonadati</taxon>
        <taxon>Chlamydiota</taxon>
        <taxon>Chlamydiia</taxon>
        <taxon>Chlamydiales</taxon>
        <taxon>Chlamydiaceae</taxon>
        <taxon>Chlamydia/Chlamydophila group</taxon>
        <taxon>Chlamydia</taxon>
    </lineage>
</organism>
<feature type="domain" description="ABC transporter" evidence="10">
    <location>
        <begin position="7"/>
        <end position="257"/>
    </location>
</feature>
<evidence type="ECO:0000313" key="12">
    <source>
        <dbReference type="Proteomes" id="UP000016064"/>
    </source>
</evidence>
<keyword evidence="6" id="KW-0547">Nucleotide-binding</keyword>
<evidence type="ECO:0000256" key="2">
    <source>
        <dbReference type="ARBA" id="ARBA00005417"/>
    </source>
</evidence>
<dbReference type="SUPFAM" id="SSF52540">
    <property type="entry name" value="P-loop containing nucleoside triphosphate hydrolases"/>
    <property type="match status" value="1"/>
</dbReference>
<dbReference type="Pfam" id="PF08352">
    <property type="entry name" value="oligo_HPY"/>
    <property type="match status" value="1"/>
</dbReference>
<dbReference type="InterPro" id="IPR017871">
    <property type="entry name" value="ABC_transporter-like_CS"/>
</dbReference>
<dbReference type="InterPro" id="IPR050388">
    <property type="entry name" value="ABC_Ni/Peptide_Import"/>
</dbReference>
<dbReference type="Proteomes" id="UP000016064">
    <property type="component" value="Unassembled WGS sequence"/>
</dbReference>
<dbReference type="PROSITE" id="PS50893">
    <property type="entry name" value="ABC_TRANSPORTER_2"/>
    <property type="match status" value="1"/>
</dbReference>
<dbReference type="InterPro" id="IPR027417">
    <property type="entry name" value="P-loop_NTPase"/>
</dbReference>
<dbReference type="GO" id="GO:0005524">
    <property type="term" value="F:ATP binding"/>
    <property type="evidence" value="ECO:0007669"/>
    <property type="project" value="UniProtKB-KW"/>
</dbReference>
<reference evidence="11 12" key="1">
    <citation type="submission" date="2013-07" db="EMBL/GenBank/DDBJ databases">
        <title>Isolation of a new Chlamydia species from the feral Sacred Ibis (Threskiornis aethiopicus): Chlamydia ibidis.</title>
        <authorList>
            <person name="Vorimore F."/>
            <person name="Hsia R.-C."/>
            <person name="Huot-Creasy H."/>
            <person name="Bastian S."/>
            <person name="Deruyter L."/>
            <person name="Passet A."/>
            <person name="Sachse K."/>
            <person name="Bavoil P."/>
            <person name="Myers G."/>
            <person name="Laroucau K."/>
        </authorList>
    </citation>
    <scope>NUCLEOTIDE SEQUENCE [LARGE SCALE GENOMIC DNA]</scope>
    <source>
        <strain evidence="11 12">10-1398/6</strain>
    </source>
</reference>
<dbReference type="PANTHER" id="PTHR43297:SF14">
    <property type="entry name" value="ATPASE AAA-TYPE CORE DOMAIN-CONTAINING PROTEIN"/>
    <property type="match status" value="1"/>
</dbReference>
<dbReference type="Gene3D" id="3.40.50.300">
    <property type="entry name" value="P-loop containing nucleotide triphosphate hydrolases"/>
    <property type="match status" value="1"/>
</dbReference>
<evidence type="ECO:0000256" key="1">
    <source>
        <dbReference type="ARBA" id="ARBA00004417"/>
    </source>
</evidence>
<evidence type="ECO:0000256" key="6">
    <source>
        <dbReference type="ARBA" id="ARBA00022741"/>
    </source>
</evidence>
<dbReference type="CDD" id="cd03257">
    <property type="entry name" value="ABC_NikE_OppD_transporters"/>
    <property type="match status" value="1"/>
</dbReference>
<dbReference type="Pfam" id="PF00005">
    <property type="entry name" value="ABC_tran"/>
    <property type="match status" value="1"/>
</dbReference>
<keyword evidence="9" id="KW-0472">Membrane</keyword>
<comment type="similarity">
    <text evidence="2">Belongs to the ABC transporter superfamily.</text>
</comment>
<gene>
    <name evidence="11" type="ORF">H359_0130</name>
</gene>
<dbReference type="InterPro" id="IPR003593">
    <property type="entry name" value="AAA+_ATPase"/>
</dbReference>
<keyword evidence="5" id="KW-0997">Cell inner membrane</keyword>
<evidence type="ECO:0000259" key="10">
    <source>
        <dbReference type="PROSITE" id="PS50893"/>
    </source>
</evidence>
<evidence type="ECO:0000256" key="9">
    <source>
        <dbReference type="ARBA" id="ARBA00023136"/>
    </source>
</evidence>
<dbReference type="InterPro" id="IPR003439">
    <property type="entry name" value="ABC_transporter-like_ATP-bd"/>
</dbReference>
<protein>
    <submittedName>
        <fullName evidence="11">Oligopeptide/dipeptide ABC transporter, ATP-binding, C-terminal domain protein</fullName>
    </submittedName>
</protein>
<dbReference type="NCBIfam" id="TIGR01727">
    <property type="entry name" value="oligo_HPY"/>
    <property type="match status" value="1"/>
</dbReference>
<evidence type="ECO:0000256" key="8">
    <source>
        <dbReference type="ARBA" id="ARBA00022967"/>
    </source>
</evidence>
<sequence length="323" mass="36502">MVAAPILEVRDLSISLHKRRKFYPIVESLSFELYKGQTLAIIGESGSGKTLTVRALMQLLPAAQFRTEGHVLFHNIDLLHAPKSIHRTIFGTKIGMIFQNPMSSLNPVFTIEHQFQELIRTHLFLPPKQAQEKILEALTETGFHQPEVCLKLYPHELSGGMLQRISIAMALLTAPEILIADEPTTALDVSVQYQILQLLKNLQKKTGMSLLIITHNMGVVAETADNVLVLYSGRMVEHAPVDRIFHNSSHPYTQDLLASRPSLLHRDDRTFVAIPGQPPHYSEMPSGCSYHPRCKKAYHKCGSDSPNNQNIYKNHKVRCWLYE</sequence>
<comment type="caution">
    <text evidence="11">The sequence shown here is derived from an EMBL/GenBank/DDBJ whole genome shotgun (WGS) entry which is preliminary data.</text>
</comment>
<comment type="subcellular location">
    <subcellularLocation>
        <location evidence="1">Cell inner membrane</location>
        <topology evidence="1">Peripheral membrane protein</topology>
    </subcellularLocation>
</comment>
<accession>A0ABN0N0G1</accession>
<proteinExistence type="inferred from homology"/>
<evidence type="ECO:0000313" key="11">
    <source>
        <dbReference type="EMBL" id="EQM63041.1"/>
    </source>
</evidence>
<evidence type="ECO:0000256" key="4">
    <source>
        <dbReference type="ARBA" id="ARBA00022475"/>
    </source>
</evidence>
<keyword evidence="4" id="KW-1003">Cell membrane</keyword>
<keyword evidence="7 11" id="KW-0067">ATP-binding</keyword>
<evidence type="ECO:0000256" key="7">
    <source>
        <dbReference type="ARBA" id="ARBA00022840"/>
    </source>
</evidence>
<evidence type="ECO:0000256" key="3">
    <source>
        <dbReference type="ARBA" id="ARBA00022448"/>
    </source>
</evidence>
<dbReference type="SMART" id="SM00382">
    <property type="entry name" value="AAA"/>
    <property type="match status" value="1"/>
</dbReference>
<evidence type="ECO:0000256" key="5">
    <source>
        <dbReference type="ARBA" id="ARBA00022519"/>
    </source>
</evidence>
<dbReference type="RefSeq" id="WP_020370778.1">
    <property type="nucleotide sequence ID" value="NZ_APJW01000001.1"/>
</dbReference>
<name>A0ABN0N0G1_9CHLA</name>
<dbReference type="PANTHER" id="PTHR43297">
    <property type="entry name" value="OLIGOPEPTIDE TRANSPORT ATP-BINDING PROTEIN APPD"/>
    <property type="match status" value="1"/>
</dbReference>
<dbReference type="PROSITE" id="PS00211">
    <property type="entry name" value="ABC_TRANSPORTER_1"/>
    <property type="match status" value="1"/>
</dbReference>
<dbReference type="InterPro" id="IPR013563">
    <property type="entry name" value="Oligopep_ABC_C"/>
</dbReference>